<dbReference type="RefSeq" id="YP_010663097.1">
    <property type="nucleotide sequence ID" value="NC_070892.1"/>
</dbReference>
<accession>A0A516KU38</accession>
<proteinExistence type="predicted"/>
<gene>
    <name evidence="1" type="primary">36</name>
    <name evidence="1" type="ORF">SEA_MAYWEATHER_36</name>
</gene>
<dbReference type="GeneID" id="77939116"/>
<dbReference type="EMBL" id="MN062716">
    <property type="protein sequence ID" value="QDP45198.1"/>
    <property type="molecule type" value="Genomic_DNA"/>
</dbReference>
<reference evidence="1 2" key="1">
    <citation type="submission" date="2019-06" db="EMBL/GenBank/DDBJ databases">
        <authorList>
            <person name="Anderson T.C."/>
            <person name="Ballou V.G."/>
            <person name="Berkey V.K."/>
            <person name="Bonaccorso K.R."/>
            <person name="Busby L.B."/>
            <person name="Carey D.A."/>
            <person name="Cutaia C."/>
            <person name="Dalenburg J."/>
            <person name="Diaz-Ramirez E."/>
            <person name="Holmes K.J."/>
            <person name="Liner T.A."/>
            <person name="McGrew S.T."/>
            <person name="Meares D.P."/>
            <person name="Mordente R.E."/>
            <person name="Pietrzak P.A."/>
            <person name="Shirley O.A."/>
            <person name="Slimani Z."/>
            <person name="Smith A.M."/>
            <person name="Wallace S.D."/>
            <person name="Wright Y.S."/>
            <person name="Williams D.C."/>
            <person name="Garlena R.A."/>
            <person name="Russell D.A."/>
            <person name="Pope W.H."/>
            <person name="Jacobs-Sera D."/>
            <person name="Hatfull G.F."/>
        </authorList>
    </citation>
    <scope>NUCLEOTIDE SEQUENCE [LARGE SCALE GENOMIC DNA]</scope>
</reference>
<organism evidence="1 2">
    <name type="scientific">Gordonia phage Mayweather</name>
    <dbReference type="NCBI Taxonomy" id="2590931"/>
    <lineage>
        <taxon>Viruses</taxon>
        <taxon>Duplodnaviria</taxon>
        <taxon>Heunggongvirae</taxon>
        <taxon>Uroviricota</taxon>
        <taxon>Caudoviricetes</taxon>
        <taxon>Ponsvirus</taxon>
        <taxon>Ponsvirus mayweather</taxon>
    </lineage>
</organism>
<keyword evidence="2" id="KW-1185">Reference proteome</keyword>
<sequence>MLDPHTTHTKEHDMNATHIPAIGDDFSYEVIVSHADYWFKQGREAGHRSLGLNKGRECSPGLRNRTCTKCFDQWETRTAKVVDVQMFMDNSTEVVLDNGVRRTVVAPHGDACF</sequence>
<evidence type="ECO:0000313" key="2">
    <source>
        <dbReference type="Proteomes" id="UP000320787"/>
    </source>
</evidence>
<protein>
    <submittedName>
        <fullName evidence="1">Uncharacterized protein</fullName>
    </submittedName>
</protein>
<dbReference type="Proteomes" id="UP000320787">
    <property type="component" value="Segment"/>
</dbReference>
<evidence type="ECO:0000313" key="1">
    <source>
        <dbReference type="EMBL" id="QDP45198.1"/>
    </source>
</evidence>
<name>A0A516KU38_9CAUD</name>
<dbReference type="KEGG" id="vg:77939116"/>